<evidence type="ECO:0000313" key="2">
    <source>
        <dbReference type="EMBL" id="RXH91564.1"/>
    </source>
</evidence>
<reference evidence="2 3" key="1">
    <citation type="submission" date="2018-10" db="EMBL/GenBank/DDBJ databases">
        <title>A high-quality apple genome assembly.</title>
        <authorList>
            <person name="Hu J."/>
        </authorList>
    </citation>
    <scope>NUCLEOTIDE SEQUENCE [LARGE SCALE GENOMIC DNA]</scope>
    <source>
        <strain evidence="3">cv. HFTH1</strain>
        <tissue evidence="2">Young leaf</tissue>
    </source>
</reference>
<dbReference type="EMBL" id="RDQH01000334">
    <property type="protein sequence ID" value="RXH91564.1"/>
    <property type="molecule type" value="Genomic_DNA"/>
</dbReference>
<name>A0A498JBT3_MALDO</name>
<evidence type="ECO:0000313" key="3">
    <source>
        <dbReference type="Proteomes" id="UP000290289"/>
    </source>
</evidence>
<comment type="caution">
    <text evidence="2">The sequence shown here is derived from an EMBL/GenBank/DDBJ whole genome shotgun (WGS) entry which is preliminary data.</text>
</comment>
<protein>
    <submittedName>
        <fullName evidence="2">Uncharacterized protein</fullName>
    </submittedName>
</protein>
<gene>
    <name evidence="2" type="ORF">DVH24_020587</name>
</gene>
<feature type="compositionally biased region" description="Basic and acidic residues" evidence="1">
    <location>
        <begin position="21"/>
        <end position="40"/>
    </location>
</feature>
<accession>A0A498JBT3</accession>
<dbReference type="Proteomes" id="UP000290289">
    <property type="component" value="Chromosome 8"/>
</dbReference>
<proteinExistence type="predicted"/>
<dbReference type="AlphaFoldDB" id="A0A498JBT3"/>
<sequence>MSATTTATVCHDQPDSTPPIDAKKTTMQHRGDEVKEDRIIHPQTSPINPKEPPPIQRSSWNYHKQHCQQRQIERRGWCFITRADLDVETLHSISIDRNKLRWRLTADQIGGA</sequence>
<organism evidence="2 3">
    <name type="scientific">Malus domestica</name>
    <name type="common">Apple</name>
    <name type="synonym">Pyrus malus</name>
    <dbReference type="NCBI Taxonomy" id="3750"/>
    <lineage>
        <taxon>Eukaryota</taxon>
        <taxon>Viridiplantae</taxon>
        <taxon>Streptophyta</taxon>
        <taxon>Embryophyta</taxon>
        <taxon>Tracheophyta</taxon>
        <taxon>Spermatophyta</taxon>
        <taxon>Magnoliopsida</taxon>
        <taxon>eudicotyledons</taxon>
        <taxon>Gunneridae</taxon>
        <taxon>Pentapetalae</taxon>
        <taxon>rosids</taxon>
        <taxon>fabids</taxon>
        <taxon>Rosales</taxon>
        <taxon>Rosaceae</taxon>
        <taxon>Amygdaloideae</taxon>
        <taxon>Maleae</taxon>
        <taxon>Malus</taxon>
    </lineage>
</organism>
<evidence type="ECO:0000256" key="1">
    <source>
        <dbReference type="SAM" id="MobiDB-lite"/>
    </source>
</evidence>
<keyword evidence="3" id="KW-1185">Reference proteome</keyword>
<feature type="region of interest" description="Disordered" evidence="1">
    <location>
        <begin position="1"/>
        <end position="58"/>
    </location>
</feature>